<feature type="region of interest" description="Disordered" evidence="1">
    <location>
        <begin position="283"/>
        <end position="311"/>
    </location>
</feature>
<dbReference type="Gene3D" id="3.10.620.30">
    <property type="match status" value="1"/>
</dbReference>
<evidence type="ECO:0000256" key="1">
    <source>
        <dbReference type="SAM" id="MobiDB-lite"/>
    </source>
</evidence>
<evidence type="ECO:0000313" key="4">
    <source>
        <dbReference type="EMBL" id="MFC6182370.1"/>
    </source>
</evidence>
<feature type="transmembrane region" description="Helical" evidence="2">
    <location>
        <begin position="34"/>
        <end position="51"/>
    </location>
</feature>
<keyword evidence="2" id="KW-0472">Membrane</keyword>
<evidence type="ECO:0000256" key="2">
    <source>
        <dbReference type="SAM" id="Phobius"/>
    </source>
</evidence>
<dbReference type="InterPro" id="IPR038765">
    <property type="entry name" value="Papain-like_cys_pep_sf"/>
</dbReference>
<dbReference type="InterPro" id="IPR002931">
    <property type="entry name" value="Transglutaminase-like"/>
</dbReference>
<reference evidence="5" key="1">
    <citation type="journal article" date="2019" name="Int. J. Syst. Evol. Microbiol.">
        <title>The Global Catalogue of Microorganisms (GCM) 10K type strain sequencing project: providing services to taxonomists for standard genome sequencing and annotation.</title>
        <authorList>
            <consortium name="The Broad Institute Genomics Platform"/>
            <consortium name="The Broad Institute Genome Sequencing Center for Infectious Disease"/>
            <person name="Wu L."/>
            <person name="Ma J."/>
        </authorList>
    </citation>
    <scope>NUCLEOTIDE SEQUENCE [LARGE SCALE GENOMIC DNA]</scope>
    <source>
        <strain evidence="5">CCM 8933</strain>
    </source>
</reference>
<dbReference type="Pfam" id="PF01841">
    <property type="entry name" value="Transglut_core"/>
    <property type="match status" value="1"/>
</dbReference>
<feature type="compositionally biased region" description="Low complexity" evidence="1">
    <location>
        <begin position="296"/>
        <end position="311"/>
    </location>
</feature>
<keyword evidence="2" id="KW-0812">Transmembrane</keyword>
<feature type="domain" description="Transglutaminase-like" evidence="3">
    <location>
        <begin position="461"/>
        <end position="536"/>
    </location>
</feature>
<keyword evidence="2" id="KW-1133">Transmembrane helix</keyword>
<name>A0ABW1S492_9LACO</name>
<comment type="caution">
    <text evidence="4">The sequence shown here is derived from an EMBL/GenBank/DDBJ whole genome shotgun (WGS) entry which is preliminary data.</text>
</comment>
<dbReference type="InterPro" id="IPR052901">
    <property type="entry name" value="Bact_TGase-like"/>
</dbReference>
<accession>A0ABW1S492</accession>
<feature type="transmembrane region" description="Helical" evidence="2">
    <location>
        <begin position="58"/>
        <end position="77"/>
    </location>
</feature>
<dbReference type="SUPFAM" id="SSF54001">
    <property type="entry name" value="Cysteine proteinases"/>
    <property type="match status" value="1"/>
</dbReference>
<organism evidence="4 5">
    <name type="scientific">Lactiplantibacillus daowaiensis</name>
    <dbReference type="NCBI Taxonomy" id="2559918"/>
    <lineage>
        <taxon>Bacteria</taxon>
        <taxon>Bacillati</taxon>
        <taxon>Bacillota</taxon>
        <taxon>Bacilli</taxon>
        <taxon>Lactobacillales</taxon>
        <taxon>Lactobacillaceae</taxon>
        <taxon>Lactiplantibacillus</taxon>
    </lineage>
</organism>
<feature type="transmembrane region" description="Helical" evidence="2">
    <location>
        <begin position="110"/>
        <end position="130"/>
    </location>
</feature>
<feature type="transmembrane region" description="Helical" evidence="2">
    <location>
        <begin position="187"/>
        <end position="207"/>
    </location>
</feature>
<protein>
    <submittedName>
        <fullName evidence="4">DUF3488 and DUF4129 domain-containing transglutaminase family protein</fullName>
    </submittedName>
</protein>
<dbReference type="SMART" id="SM00460">
    <property type="entry name" value="TGc"/>
    <property type="match status" value="1"/>
</dbReference>
<proteinExistence type="predicted"/>
<dbReference type="Proteomes" id="UP001596282">
    <property type="component" value="Unassembled WGS sequence"/>
</dbReference>
<sequence>MRPGIKRSLVALINFGLLAFPLATYTAVNDFHHPQVMLIFLAVISLIILGQSQWPKQWYLWWSLLVISLIGSSYASYPLNQALSPTWAMQFVTKLIQQTQAFRTATTSQMMPVLLSMLLIMALTIGLTMLTVRWHQPVLSILVSVGYLLAVTLFATRNEVVPLTMTIGLACLLLVVLFNQHWAWWQLGYLIIIAAVLGGSATVNTWAKGPLKQLASATLTWRNQLSSTGFYNFLAQSSAAKKTGISEDTATLGGSIQDDNSVAFKAITSSNHYWRVDTRDEYSGKGWTASDEQTTRKPTTTSSGYTTKPTTSSQSVRLNLAKTVTYLPVGYGQTTWAVSANQQQRIGVSYSAERGRIYINTGKQPLTTVQYRYQPQQYTAAQLTAITAKTSTDITDTYTQLPDELPNRIKRLSQKLTKGQTTQYGRVHALVHYLKSTNKFEYTKIDTPTTPSKRDYVDYFLFTSKRGYCDNFSTSLVVMLRTLGIPARWADGFSGGTRGKSAGNGQYHYQILNSDAHSWAEVYFAGIGWVPFDPTPGYQNPGTKKAKQVAAKKAASSTRQASSTTTSQSRASQSSSTTKASQQTATSQASHTTKRTTTRFKLNTTSERLIIGSVILSLMLLAWLTRRWLLLLGITASLQLTRWPVTRSYRLLCWWFERQHARRPAESLTAYADTIEQLWPQLDGQFKAATDLYLAQSFGHQATPALRSTLRQAVAHLRHHHQPIKL</sequence>
<keyword evidence="5" id="KW-1185">Reference proteome</keyword>
<feature type="transmembrane region" description="Helical" evidence="2">
    <location>
        <begin position="137"/>
        <end position="154"/>
    </location>
</feature>
<evidence type="ECO:0000313" key="5">
    <source>
        <dbReference type="Proteomes" id="UP001596282"/>
    </source>
</evidence>
<dbReference type="RefSeq" id="WP_137627612.1">
    <property type="nucleotide sequence ID" value="NZ_BJDJ01000002.1"/>
</dbReference>
<dbReference type="EMBL" id="JBHSSC010000044">
    <property type="protein sequence ID" value="MFC6182370.1"/>
    <property type="molecule type" value="Genomic_DNA"/>
</dbReference>
<dbReference type="PANTHER" id="PTHR42736:SF1">
    <property type="entry name" value="PROTEIN-GLUTAMINE GAMMA-GLUTAMYLTRANSFERASE"/>
    <property type="match status" value="1"/>
</dbReference>
<evidence type="ECO:0000259" key="3">
    <source>
        <dbReference type="SMART" id="SM00460"/>
    </source>
</evidence>
<feature type="transmembrane region" description="Helical" evidence="2">
    <location>
        <begin position="9"/>
        <end position="28"/>
    </location>
</feature>
<dbReference type="PANTHER" id="PTHR42736">
    <property type="entry name" value="PROTEIN-GLUTAMINE GAMMA-GLUTAMYLTRANSFERASE"/>
    <property type="match status" value="1"/>
</dbReference>
<feature type="region of interest" description="Disordered" evidence="1">
    <location>
        <begin position="540"/>
        <end position="598"/>
    </location>
</feature>
<feature type="transmembrane region" description="Helical" evidence="2">
    <location>
        <begin position="160"/>
        <end position="178"/>
    </location>
</feature>
<feature type="compositionally biased region" description="Low complexity" evidence="1">
    <location>
        <begin position="548"/>
        <end position="591"/>
    </location>
</feature>
<gene>
    <name evidence="4" type="ORF">ACFP5Y_14120</name>
</gene>